<feature type="compositionally biased region" description="Low complexity" evidence="1">
    <location>
        <begin position="1"/>
        <end position="14"/>
    </location>
</feature>
<dbReference type="Gramene" id="TuG1812G0700000573.01.T01">
    <property type="protein sequence ID" value="TuG1812G0700000573.01.T01.cds306206"/>
    <property type="gene ID" value="TuG1812G0700000573.01"/>
</dbReference>
<reference evidence="2" key="3">
    <citation type="submission" date="2022-06" db="UniProtKB">
        <authorList>
            <consortium name="EnsemblPlants"/>
        </authorList>
    </citation>
    <scope>IDENTIFICATION</scope>
</reference>
<reference evidence="3" key="1">
    <citation type="journal article" date="2013" name="Nature">
        <title>Draft genome of the wheat A-genome progenitor Triticum urartu.</title>
        <authorList>
            <person name="Ling H.Q."/>
            <person name="Zhao S."/>
            <person name="Liu D."/>
            <person name="Wang J."/>
            <person name="Sun H."/>
            <person name="Zhang C."/>
            <person name="Fan H."/>
            <person name="Li D."/>
            <person name="Dong L."/>
            <person name="Tao Y."/>
            <person name="Gao C."/>
            <person name="Wu H."/>
            <person name="Li Y."/>
            <person name="Cui Y."/>
            <person name="Guo X."/>
            <person name="Zheng S."/>
            <person name="Wang B."/>
            <person name="Yu K."/>
            <person name="Liang Q."/>
            <person name="Yang W."/>
            <person name="Lou X."/>
            <person name="Chen J."/>
            <person name="Feng M."/>
            <person name="Jian J."/>
            <person name="Zhang X."/>
            <person name="Luo G."/>
            <person name="Jiang Y."/>
            <person name="Liu J."/>
            <person name="Wang Z."/>
            <person name="Sha Y."/>
            <person name="Zhang B."/>
            <person name="Wu H."/>
            <person name="Tang D."/>
            <person name="Shen Q."/>
            <person name="Xue P."/>
            <person name="Zou S."/>
            <person name="Wang X."/>
            <person name="Liu X."/>
            <person name="Wang F."/>
            <person name="Yang Y."/>
            <person name="An X."/>
            <person name="Dong Z."/>
            <person name="Zhang K."/>
            <person name="Zhang X."/>
            <person name="Luo M.C."/>
            <person name="Dvorak J."/>
            <person name="Tong Y."/>
            <person name="Wang J."/>
            <person name="Yang H."/>
            <person name="Li Z."/>
            <person name="Wang D."/>
            <person name="Zhang A."/>
            <person name="Wang J."/>
        </authorList>
    </citation>
    <scope>NUCLEOTIDE SEQUENCE</scope>
    <source>
        <strain evidence="3">cv. G1812</strain>
    </source>
</reference>
<dbReference type="EnsemblPlants" id="TuG1812G0700000573.01.T01">
    <property type="protein sequence ID" value="TuG1812G0700000573.01.T01.cds306206"/>
    <property type="gene ID" value="TuG1812G0700000573.01"/>
</dbReference>
<accession>A0A8R7QXI8</accession>
<feature type="compositionally biased region" description="Pro residues" evidence="1">
    <location>
        <begin position="43"/>
        <end position="53"/>
    </location>
</feature>
<evidence type="ECO:0000256" key="1">
    <source>
        <dbReference type="SAM" id="MobiDB-lite"/>
    </source>
</evidence>
<evidence type="ECO:0000313" key="3">
    <source>
        <dbReference type="Proteomes" id="UP000015106"/>
    </source>
</evidence>
<organism evidence="2 3">
    <name type="scientific">Triticum urartu</name>
    <name type="common">Red wild einkorn</name>
    <name type="synonym">Crithodium urartu</name>
    <dbReference type="NCBI Taxonomy" id="4572"/>
    <lineage>
        <taxon>Eukaryota</taxon>
        <taxon>Viridiplantae</taxon>
        <taxon>Streptophyta</taxon>
        <taxon>Embryophyta</taxon>
        <taxon>Tracheophyta</taxon>
        <taxon>Spermatophyta</taxon>
        <taxon>Magnoliopsida</taxon>
        <taxon>Liliopsida</taxon>
        <taxon>Poales</taxon>
        <taxon>Poaceae</taxon>
        <taxon>BOP clade</taxon>
        <taxon>Pooideae</taxon>
        <taxon>Triticodae</taxon>
        <taxon>Triticeae</taxon>
        <taxon>Triticinae</taxon>
        <taxon>Triticum</taxon>
    </lineage>
</organism>
<name>A0A8R7QXI8_TRIUA</name>
<dbReference type="AlphaFoldDB" id="A0A8R7QXI8"/>
<sequence length="100" mass="11491">RRLRSPSRPLLHHAPLVRRRRRLRSPSRSLLLHATSHTSPASLLPPPFPPHSSPCPSLLHHSLPHLQRHPGPDLEEEEEGTRRGEQESFPNFPLHQIFVI</sequence>
<dbReference type="Proteomes" id="UP000015106">
    <property type="component" value="Chromosome 7"/>
</dbReference>
<proteinExistence type="predicted"/>
<feature type="compositionally biased region" description="Basic residues" evidence="1">
    <location>
        <begin position="15"/>
        <end position="25"/>
    </location>
</feature>
<keyword evidence="3" id="KW-1185">Reference proteome</keyword>
<protein>
    <submittedName>
        <fullName evidence="2">Uncharacterized protein</fullName>
    </submittedName>
</protein>
<evidence type="ECO:0000313" key="2">
    <source>
        <dbReference type="EnsemblPlants" id="TuG1812G0700000573.01.T01.cds306206"/>
    </source>
</evidence>
<reference evidence="2" key="2">
    <citation type="submission" date="2018-03" db="EMBL/GenBank/DDBJ databases">
        <title>The Triticum urartu genome reveals the dynamic nature of wheat genome evolution.</title>
        <authorList>
            <person name="Ling H."/>
            <person name="Ma B."/>
            <person name="Shi X."/>
            <person name="Liu H."/>
            <person name="Dong L."/>
            <person name="Sun H."/>
            <person name="Cao Y."/>
            <person name="Gao Q."/>
            <person name="Zheng S."/>
            <person name="Li Y."/>
            <person name="Yu Y."/>
            <person name="Du H."/>
            <person name="Qi M."/>
            <person name="Li Y."/>
            <person name="Yu H."/>
            <person name="Cui Y."/>
            <person name="Wang N."/>
            <person name="Chen C."/>
            <person name="Wu H."/>
            <person name="Zhao Y."/>
            <person name="Zhang J."/>
            <person name="Li Y."/>
            <person name="Zhou W."/>
            <person name="Zhang B."/>
            <person name="Hu W."/>
            <person name="Eijk M."/>
            <person name="Tang J."/>
            <person name="Witsenboer H."/>
            <person name="Zhao S."/>
            <person name="Li Z."/>
            <person name="Zhang A."/>
            <person name="Wang D."/>
            <person name="Liang C."/>
        </authorList>
    </citation>
    <scope>NUCLEOTIDE SEQUENCE [LARGE SCALE GENOMIC DNA]</scope>
    <source>
        <strain evidence="2">cv. G1812</strain>
    </source>
</reference>
<feature type="region of interest" description="Disordered" evidence="1">
    <location>
        <begin position="1"/>
        <end position="100"/>
    </location>
</feature>